<dbReference type="EMBL" id="FOXX01000017">
    <property type="protein sequence ID" value="SFQ86016.1"/>
    <property type="molecule type" value="Genomic_DNA"/>
</dbReference>
<name>A0A1I6BYK3_9BACI</name>
<dbReference type="PROSITE" id="PS50956">
    <property type="entry name" value="HTH_ASNC_2"/>
    <property type="match status" value="1"/>
</dbReference>
<sequence length="146" mass="17015">MKIDELDIKIMKELKKNARLSIRQLSQKVNLSPPSVAERVRRLEDEEVIERYTIDVNRTKLGYSIDCIIEVTVKNGKHEAFKTFIEQHPNALFCYRITGKSCFMVMLTVKKLEQIEDFINDVTSYTTTFTNIIFSSVKLQNESLFT</sequence>
<dbReference type="PRINTS" id="PR00033">
    <property type="entry name" value="HTHASNC"/>
</dbReference>
<dbReference type="InterPro" id="IPR011008">
    <property type="entry name" value="Dimeric_a/b-barrel"/>
</dbReference>
<dbReference type="InterPro" id="IPR000485">
    <property type="entry name" value="AsnC-type_HTH_dom"/>
</dbReference>
<reference evidence="5 6" key="1">
    <citation type="submission" date="2016-10" db="EMBL/GenBank/DDBJ databases">
        <authorList>
            <person name="Varghese N."/>
            <person name="Submissions S."/>
        </authorList>
    </citation>
    <scope>NUCLEOTIDE SEQUENCE [LARGE SCALE GENOMIC DNA]</scope>
    <source>
        <strain evidence="5 6">DSM 13796</strain>
    </source>
</reference>
<evidence type="ECO:0000256" key="3">
    <source>
        <dbReference type="ARBA" id="ARBA00023163"/>
    </source>
</evidence>
<feature type="domain" description="HTH asnC-type" evidence="4">
    <location>
        <begin position="3"/>
        <end position="64"/>
    </location>
</feature>
<dbReference type="GeneID" id="93713071"/>
<protein>
    <submittedName>
        <fullName evidence="5">Lrp/AsnC family transcriptional regulator, leucine-responsive regulatory protein</fullName>
    </submittedName>
</protein>
<dbReference type="CDD" id="cd00090">
    <property type="entry name" value="HTH_ARSR"/>
    <property type="match status" value="1"/>
</dbReference>
<gene>
    <name evidence="5" type="ORF">SAMN02745910_04538</name>
</gene>
<evidence type="ECO:0000313" key="6">
    <source>
        <dbReference type="Proteomes" id="UP000182762"/>
    </source>
</evidence>
<keyword evidence="6" id="KW-1185">Reference proteome</keyword>
<dbReference type="InterPro" id="IPR019887">
    <property type="entry name" value="Tscrpt_reg_AsnC/Lrp_C"/>
</dbReference>
<dbReference type="Pfam" id="PF13412">
    <property type="entry name" value="HTH_24"/>
    <property type="match status" value="1"/>
</dbReference>
<dbReference type="SMART" id="SM00344">
    <property type="entry name" value="HTH_ASNC"/>
    <property type="match status" value="1"/>
</dbReference>
<dbReference type="InterPro" id="IPR036390">
    <property type="entry name" value="WH_DNA-bd_sf"/>
</dbReference>
<dbReference type="InterPro" id="IPR011991">
    <property type="entry name" value="ArsR-like_HTH"/>
</dbReference>
<dbReference type="InterPro" id="IPR019888">
    <property type="entry name" value="Tscrpt_reg_AsnC-like"/>
</dbReference>
<evidence type="ECO:0000259" key="4">
    <source>
        <dbReference type="PROSITE" id="PS50956"/>
    </source>
</evidence>
<evidence type="ECO:0000256" key="2">
    <source>
        <dbReference type="ARBA" id="ARBA00023125"/>
    </source>
</evidence>
<dbReference type="Gene3D" id="3.30.70.920">
    <property type="match status" value="1"/>
</dbReference>
<dbReference type="RefSeq" id="WP_061802962.1">
    <property type="nucleotide sequence ID" value="NZ_FOXX01000017.1"/>
</dbReference>
<comment type="caution">
    <text evidence="5">The sequence shown here is derived from an EMBL/GenBank/DDBJ whole genome shotgun (WGS) entry which is preliminary data.</text>
</comment>
<keyword evidence="2" id="KW-0238">DNA-binding</keyword>
<dbReference type="Pfam" id="PF01037">
    <property type="entry name" value="AsnC_trans_reg"/>
    <property type="match status" value="1"/>
</dbReference>
<evidence type="ECO:0000313" key="5">
    <source>
        <dbReference type="EMBL" id="SFQ86016.1"/>
    </source>
</evidence>
<dbReference type="PANTHER" id="PTHR30154">
    <property type="entry name" value="LEUCINE-RESPONSIVE REGULATORY PROTEIN"/>
    <property type="match status" value="1"/>
</dbReference>
<dbReference type="PANTHER" id="PTHR30154:SF53">
    <property type="entry name" value="HTH-TYPE TRANSCRIPTIONAL REGULATOR LRPC"/>
    <property type="match status" value="1"/>
</dbReference>
<dbReference type="SUPFAM" id="SSF54909">
    <property type="entry name" value="Dimeric alpha+beta barrel"/>
    <property type="match status" value="1"/>
</dbReference>
<dbReference type="SUPFAM" id="SSF46785">
    <property type="entry name" value="Winged helix' DNA-binding domain"/>
    <property type="match status" value="1"/>
</dbReference>
<accession>A0A1I6BYK3</accession>
<keyword evidence="3" id="KW-0804">Transcription</keyword>
<organism evidence="5 6">
    <name type="scientific">Priestia endophytica DSM 13796</name>
    <dbReference type="NCBI Taxonomy" id="1121089"/>
    <lineage>
        <taxon>Bacteria</taxon>
        <taxon>Bacillati</taxon>
        <taxon>Bacillota</taxon>
        <taxon>Bacilli</taxon>
        <taxon>Bacillales</taxon>
        <taxon>Bacillaceae</taxon>
        <taxon>Priestia</taxon>
    </lineage>
</organism>
<proteinExistence type="predicted"/>
<keyword evidence="1" id="KW-0805">Transcription regulation</keyword>
<dbReference type="InterPro" id="IPR036388">
    <property type="entry name" value="WH-like_DNA-bd_sf"/>
</dbReference>
<dbReference type="Gene3D" id="1.10.10.10">
    <property type="entry name" value="Winged helix-like DNA-binding domain superfamily/Winged helix DNA-binding domain"/>
    <property type="match status" value="1"/>
</dbReference>
<dbReference type="Proteomes" id="UP000182762">
    <property type="component" value="Unassembled WGS sequence"/>
</dbReference>
<evidence type="ECO:0000256" key="1">
    <source>
        <dbReference type="ARBA" id="ARBA00023015"/>
    </source>
</evidence>